<dbReference type="Gene3D" id="3.30.160.60">
    <property type="entry name" value="Classic Zinc Finger"/>
    <property type="match status" value="4"/>
</dbReference>
<evidence type="ECO:0000256" key="3">
    <source>
        <dbReference type="ARBA" id="ARBA00022771"/>
    </source>
</evidence>
<feature type="compositionally biased region" description="Acidic residues" evidence="6">
    <location>
        <begin position="914"/>
        <end position="927"/>
    </location>
</feature>
<dbReference type="InterPro" id="IPR017956">
    <property type="entry name" value="AT_hook_DNA-bd_motif"/>
</dbReference>
<feature type="region of interest" description="Disordered" evidence="6">
    <location>
        <begin position="1208"/>
        <end position="1274"/>
    </location>
</feature>
<keyword evidence="2" id="KW-0677">Repeat</keyword>
<feature type="compositionally biased region" description="Basic residues" evidence="6">
    <location>
        <begin position="1240"/>
        <end position="1252"/>
    </location>
</feature>
<keyword evidence="1" id="KW-0479">Metal-binding</keyword>
<feature type="region of interest" description="Disordered" evidence="6">
    <location>
        <begin position="996"/>
        <end position="1156"/>
    </location>
</feature>
<keyword evidence="9" id="KW-1185">Reference proteome</keyword>
<feature type="compositionally biased region" description="Basic residues" evidence="6">
    <location>
        <begin position="112"/>
        <end position="122"/>
    </location>
</feature>
<feature type="compositionally biased region" description="Low complexity" evidence="6">
    <location>
        <begin position="1106"/>
        <end position="1121"/>
    </location>
</feature>
<name>A0ABP1PZM6_9HEXA</name>
<gene>
    <name evidence="8" type="ORF">ODALV1_LOCUS5605</name>
</gene>
<evidence type="ECO:0000259" key="7">
    <source>
        <dbReference type="PROSITE" id="PS50157"/>
    </source>
</evidence>
<evidence type="ECO:0000313" key="9">
    <source>
        <dbReference type="Proteomes" id="UP001642540"/>
    </source>
</evidence>
<evidence type="ECO:0000256" key="1">
    <source>
        <dbReference type="ARBA" id="ARBA00022723"/>
    </source>
</evidence>
<dbReference type="PROSITE" id="PS00028">
    <property type="entry name" value="ZINC_FINGER_C2H2_1"/>
    <property type="match status" value="6"/>
</dbReference>
<feature type="domain" description="C2H2-type" evidence="7">
    <location>
        <begin position="1569"/>
        <end position="1597"/>
    </location>
</feature>
<feature type="compositionally biased region" description="Pro residues" evidence="6">
    <location>
        <begin position="1027"/>
        <end position="1038"/>
    </location>
</feature>
<feature type="domain" description="C2H2-type" evidence="7">
    <location>
        <begin position="616"/>
        <end position="643"/>
    </location>
</feature>
<keyword evidence="3 5" id="KW-0863">Zinc-finger</keyword>
<feature type="compositionally biased region" description="Basic residues" evidence="6">
    <location>
        <begin position="1260"/>
        <end position="1269"/>
    </location>
</feature>
<feature type="compositionally biased region" description="Polar residues" evidence="6">
    <location>
        <begin position="1"/>
        <end position="10"/>
    </location>
</feature>
<dbReference type="PROSITE" id="PS50157">
    <property type="entry name" value="ZINC_FINGER_C2H2_2"/>
    <property type="match status" value="6"/>
</dbReference>
<dbReference type="InterPro" id="IPR013087">
    <property type="entry name" value="Znf_C2H2_type"/>
</dbReference>
<dbReference type="Proteomes" id="UP001642540">
    <property type="component" value="Unassembled WGS sequence"/>
</dbReference>
<feature type="region of interest" description="Disordered" evidence="6">
    <location>
        <begin position="1"/>
        <end position="90"/>
    </location>
</feature>
<dbReference type="SMART" id="SM00384">
    <property type="entry name" value="AT_hook"/>
    <property type="match status" value="2"/>
</dbReference>
<feature type="region of interest" description="Disordered" evidence="6">
    <location>
        <begin position="102"/>
        <end position="146"/>
    </location>
</feature>
<evidence type="ECO:0000256" key="6">
    <source>
        <dbReference type="SAM" id="MobiDB-lite"/>
    </source>
</evidence>
<evidence type="ECO:0000256" key="4">
    <source>
        <dbReference type="ARBA" id="ARBA00022833"/>
    </source>
</evidence>
<dbReference type="SUPFAM" id="SSF57667">
    <property type="entry name" value="beta-beta-alpha zinc fingers"/>
    <property type="match status" value="4"/>
</dbReference>
<feature type="compositionally biased region" description="Basic and acidic residues" evidence="6">
    <location>
        <begin position="828"/>
        <end position="838"/>
    </location>
</feature>
<feature type="compositionally biased region" description="Polar residues" evidence="6">
    <location>
        <begin position="1051"/>
        <end position="1064"/>
    </location>
</feature>
<feature type="region of interest" description="Disordered" evidence="6">
    <location>
        <begin position="307"/>
        <end position="410"/>
    </location>
</feature>
<feature type="compositionally biased region" description="Pro residues" evidence="6">
    <location>
        <begin position="356"/>
        <end position="374"/>
    </location>
</feature>
<dbReference type="SMART" id="SM00355">
    <property type="entry name" value="ZnF_C2H2"/>
    <property type="match status" value="10"/>
</dbReference>
<organism evidence="8 9">
    <name type="scientific">Orchesella dallaii</name>
    <dbReference type="NCBI Taxonomy" id="48710"/>
    <lineage>
        <taxon>Eukaryota</taxon>
        <taxon>Metazoa</taxon>
        <taxon>Ecdysozoa</taxon>
        <taxon>Arthropoda</taxon>
        <taxon>Hexapoda</taxon>
        <taxon>Collembola</taxon>
        <taxon>Entomobryomorpha</taxon>
        <taxon>Entomobryoidea</taxon>
        <taxon>Orchesellidae</taxon>
        <taxon>Orchesellinae</taxon>
        <taxon>Orchesella</taxon>
    </lineage>
</organism>
<feature type="compositionally biased region" description="Acidic residues" evidence="6">
    <location>
        <begin position="1065"/>
        <end position="1074"/>
    </location>
</feature>
<comment type="caution">
    <text evidence="8">The sequence shown here is derived from an EMBL/GenBank/DDBJ whole genome shotgun (WGS) entry which is preliminary data.</text>
</comment>
<keyword evidence="4" id="KW-0862">Zinc</keyword>
<dbReference type="InterPro" id="IPR036236">
    <property type="entry name" value="Znf_C2H2_sf"/>
</dbReference>
<feature type="region of interest" description="Disordered" evidence="6">
    <location>
        <begin position="797"/>
        <end position="838"/>
    </location>
</feature>
<dbReference type="PANTHER" id="PTHR24379">
    <property type="entry name" value="KRAB AND ZINC FINGER DOMAIN-CONTAINING"/>
    <property type="match status" value="1"/>
</dbReference>
<proteinExistence type="predicted"/>
<feature type="compositionally biased region" description="Basic and acidic residues" evidence="6">
    <location>
        <begin position="775"/>
        <end position="785"/>
    </location>
</feature>
<protein>
    <recommendedName>
        <fullName evidence="7">C2H2-type domain-containing protein</fullName>
    </recommendedName>
</protein>
<feature type="compositionally biased region" description="Pro residues" evidence="6">
    <location>
        <begin position="381"/>
        <end position="394"/>
    </location>
</feature>
<accession>A0ABP1PZM6</accession>
<feature type="compositionally biased region" description="Acidic residues" evidence="6">
    <location>
        <begin position="1082"/>
        <end position="1096"/>
    </location>
</feature>
<dbReference type="PANTHER" id="PTHR24379:SF121">
    <property type="entry name" value="C2H2-TYPE DOMAIN-CONTAINING PROTEIN"/>
    <property type="match status" value="1"/>
</dbReference>
<feature type="region of interest" description="Disordered" evidence="6">
    <location>
        <begin position="892"/>
        <end position="935"/>
    </location>
</feature>
<feature type="compositionally biased region" description="Basic and acidic residues" evidence="6">
    <location>
        <begin position="851"/>
        <end position="863"/>
    </location>
</feature>
<evidence type="ECO:0000256" key="5">
    <source>
        <dbReference type="PROSITE-ProRule" id="PRU00042"/>
    </source>
</evidence>
<feature type="domain" description="C2H2-type" evidence="7">
    <location>
        <begin position="1472"/>
        <end position="1499"/>
    </location>
</feature>
<feature type="compositionally biased region" description="Low complexity" evidence="6">
    <location>
        <begin position="395"/>
        <end position="409"/>
    </location>
</feature>
<evidence type="ECO:0000256" key="2">
    <source>
        <dbReference type="ARBA" id="ARBA00022737"/>
    </source>
</evidence>
<feature type="domain" description="C2H2-type" evidence="7">
    <location>
        <begin position="679"/>
        <end position="706"/>
    </location>
</feature>
<reference evidence="8 9" key="1">
    <citation type="submission" date="2024-08" db="EMBL/GenBank/DDBJ databases">
        <authorList>
            <person name="Cucini C."/>
            <person name="Frati F."/>
        </authorList>
    </citation>
    <scope>NUCLEOTIDE SEQUENCE [LARGE SCALE GENOMIC DNA]</scope>
</reference>
<feature type="compositionally biased region" description="Basic and acidic residues" evidence="6">
    <location>
        <begin position="102"/>
        <end position="111"/>
    </location>
</feature>
<dbReference type="Pfam" id="PF00096">
    <property type="entry name" value="zf-C2H2"/>
    <property type="match status" value="2"/>
</dbReference>
<feature type="region of interest" description="Disordered" evidence="6">
    <location>
        <begin position="850"/>
        <end position="873"/>
    </location>
</feature>
<feature type="domain" description="C2H2-type" evidence="7">
    <location>
        <begin position="1389"/>
        <end position="1416"/>
    </location>
</feature>
<evidence type="ECO:0000313" key="8">
    <source>
        <dbReference type="EMBL" id="CAL8083815.1"/>
    </source>
</evidence>
<feature type="region of interest" description="Disordered" evidence="6">
    <location>
        <begin position="179"/>
        <end position="232"/>
    </location>
</feature>
<feature type="compositionally biased region" description="Basic and acidic residues" evidence="6">
    <location>
        <begin position="337"/>
        <end position="349"/>
    </location>
</feature>
<sequence>MESLEASQNQNHHDLAHPQEEDEVDEDFSIVIKVEVHSNDVLEETQSPITDSLPKSRQSHREIQEEDGTLHNNGESIDLQPRRSSRKRKLVEKHVTIKSAFDVHDKDEVPAKKGRGKSKKQLHVSPSPPKTSKITPKERNPKKISKVDPFFTKISNLEQKNGKYLVVKLLRCDNPALSVSPLKKNLSTRNKTKKSTEKTEQSRKRKQQRIGPITRRPYKKKKKVLESKEDDNDGLAEISESWLTTSVFPLIPPLPSSPPPTLPVTGIGPVMKTKRFRRRTKTDEEKRAKALERHRLWRLKKKLEKIEQKEKTQAKSTGNFSNKNEDKLKTKLQNENVHVESEAKYKDADNFESPASPLPPLVLSLPPPTSPTPEPVEAQPQSPPPPSSSPPPEASPTQTSQSQTQPEPSCDVEIFPVQNGIGIPQPLRLPKRFAGRVRRPELKDKPPPSSIDRRRYVQSVRYHFRIQLQKEITLKEALNDTTHYKIPTLYGTPFQDLSKEEQEIVLGVCERHGTRLKIEGEWTQIIAQRRKEKRNEIKEKHERLQGSPVSIICPVIECKITCKGLPGVKNHLKLHFNSKGRDYNVKCKFCGALLSSHYAMFDHYKNIHLDVKDEDAMCNICGKVLSSKSRLKRHQYVHWSEEELIRKDVGVVCPTCGKVIVKRMLKDHEIQVHGKAGQYLCSVCGAVKNRKTALYEHWLTHFGPEEREKFEEERRKEKAFARMQLIPKKEKALAKMQLIPKKQKSISIPPVEVKVGNNVGIGPVTKTKRFRRRTKTDEKKRAKKLERDRLWRLKKKLEKIEQKEKTPSSSPPPTLPVTTTKRFRRRTKTDEEKRAKNLERGRLWRLKKKLEKMGQREETHEKSGNFSNENEDELKTQLQNENVHVESEAKYNDADDFESPQSPASPLSPPPLLEDWDNNVDDDDDEHPPENQVPPKIIVAKVEQEVELANEDLDVNVRLENSEEISKIVEDGIGTIIRIIPLDNLDQFEIQENEDAEVKSEVDFDNDNNVAGFNSSEDISPDSEEPTPSPIQIPPSPVQNPKDNRLRPRSTRNCSTKSKTSQNEENNDSLEPDFDFNCPSDPDFDCPNDSDDEEYEPSIKRRLRRSTTAAAASTKKSLQLKNVTKQKSDSDSAPGAVILAEGEKRGRGRPRKYPKIDPALKLPRKIGRFKIIRTPEEIRQRLRAKNDRRNIRKRLKNRLRREKMLAAGLLLKKHRGPNKKKEPLVISPPVSPSPSPPVKQSKKKVRKVKRKTPPPENPIKTKKKRKTLTNRKELKEKQLKARNRSCKPLPIPLEDFRKAHSTHQVVCSTELLLKPEFNLPENEIALNIKRTAPSVGHGNFEKPYWTLVPVEGEDSSLQLRCICPACGKLFKDVLTLSSHKIRTHRLLCQSCTTCGRPLTNQYTKVLHQRYHSSSAQLQAEYEREIEEHGPPPPGLNDRLYKCKICPVSNPKLWIGWSLLLQHGNKAHPKAPYTCDICGRPLKQKNSMEFHVQTHMSVEERVAWWEEYKKRNPKGLRKGNWVETKINNNLEGRVSQNRGWKYMGTVNRRNMIGKKKKKREHSDVKWNAPAICSICGKVFKTIYLLRRHEQRWHSEEQQPLVHCPICGRPFADKYMLPKHVPTHFGEEERSKWEAWNGRWEEFLECERKGIDLPLHPKLLRVKKRERKPKVVKPKRKKGRPRKDEILDLKGFSTTPSCEAFDTCHM</sequence>
<feature type="region of interest" description="Disordered" evidence="6">
    <location>
        <begin position="759"/>
        <end position="785"/>
    </location>
</feature>
<dbReference type="EMBL" id="CAXLJM020000017">
    <property type="protein sequence ID" value="CAL8083815.1"/>
    <property type="molecule type" value="Genomic_DNA"/>
</dbReference>
<feature type="domain" description="C2H2-type" evidence="7">
    <location>
        <begin position="1600"/>
        <end position="1627"/>
    </location>
</feature>
<feature type="compositionally biased region" description="Polar residues" evidence="6">
    <location>
        <begin position="44"/>
        <end position="56"/>
    </location>
</feature>